<proteinExistence type="inferred from homology"/>
<feature type="domain" description="FAD-binding" evidence="9">
    <location>
        <begin position="31"/>
        <end position="412"/>
    </location>
</feature>
<evidence type="ECO:0000256" key="7">
    <source>
        <dbReference type="ARBA" id="ARBA00024806"/>
    </source>
</evidence>
<reference evidence="11 12" key="1">
    <citation type="submission" date="2023-11" db="EMBL/GenBank/DDBJ databases">
        <title>MicrobeMod: A computational toolkit for identifying prokaryotic methylation and restriction-modification with nanopore sequencing.</title>
        <authorList>
            <person name="Crits-Christoph A."/>
            <person name="Kang S.C."/>
            <person name="Lee H."/>
            <person name="Ostrov N."/>
        </authorList>
    </citation>
    <scope>NUCLEOTIDE SEQUENCE [LARGE SCALE GENOMIC DNA]</scope>
    <source>
        <strain evidence="11 12">ATCC 43984</strain>
    </source>
</reference>
<dbReference type="EMBL" id="CP140151">
    <property type="protein sequence ID" value="WQH10324.1"/>
    <property type="molecule type" value="Genomic_DNA"/>
</dbReference>
<dbReference type="InterPro" id="IPR002938">
    <property type="entry name" value="FAD-bd"/>
</dbReference>
<keyword evidence="12" id="KW-1185">Reference proteome</keyword>
<dbReference type="InterPro" id="IPR050641">
    <property type="entry name" value="RIFMO-like"/>
</dbReference>
<dbReference type="SUPFAM" id="SSF52833">
    <property type="entry name" value="Thioredoxin-like"/>
    <property type="match status" value="1"/>
</dbReference>
<dbReference type="Pfam" id="PF07976">
    <property type="entry name" value="Phe_hydrox_dim"/>
    <property type="match status" value="1"/>
</dbReference>
<organism evidence="11 12">
    <name type="scientific">Chromohalobacter canadensis</name>
    <dbReference type="NCBI Taxonomy" id="141389"/>
    <lineage>
        <taxon>Bacteria</taxon>
        <taxon>Pseudomonadati</taxon>
        <taxon>Pseudomonadota</taxon>
        <taxon>Gammaproteobacteria</taxon>
        <taxon>Oceanospirillales</taxon>
        <taxon>Halomonadaceae</taxon>
        <taxon>Chromohalobacter</taxon>
    </lineage>
</organism>
<dbReference type="Gene3D" id="3.30.9.10">
    <property type="entry name" value="D-Amino Acid Oxidase, subunit A, domain 2"/>
    <property type="match status" value="1"/>
</dbReference>
<dbReference type="InterPro" id="IPR012941">
    <property type="entry name" value="Phe_hydrox_C_dim_dom"/>
</dbReference>
<dbReference type="SUPFAM" id="SSF51905">
    <property type="entry name" value="FAD/NAD(P)-binding domain"/>
    <property type="match status" value="1"/>
</dbReference>
<dbReference type="Pfam" id="PF01494">
    <property type="entry name" value="FAD_binding_3"/>
    <property type="match status" value="1"/>
</dbReference>
<keyword evidence="5" id="KW-0274">FAD</keyword>
<keyword evidence="6" id="KW-0560">Oxidoreductase</keyword>
<evidence type="ECO:0000313" key="11">
    <source>
        <dbReference type="EMBL" id="WQH10324.1"/>
    </source>
</evidence>
<evidence type="ECO:0000256" key="2">
    <source>
        <dbReference type="ARBA" id="ARBA00007801"/>
    </source>
</evidence>
<feature type="domain" description="Phenol hydroxylase-like C-terminal dimerisation" evidence="10">
    <location>
        <begin position="456"/>
        <end position="648"/>
    </location>
</feature>
<dbReference type="PANTHER" id="PTHR43004:SF19">
    <property type="entry name" value="BINDING MONOOXYGENASE, PUTATIVE (JCVI)-RELATED"/>
    <property type="match status" value="1"/>
</dbReference>
<evidence type="ECO:0000256" key="8">
    <source>
        <dbReference type="SAM" id="MobiDB-lite"/>
    </source>
</evidence>
<dbReference type="Gene3D" id="3.50.50.60">
    <property type="entry name" value="FAD/NAD(P)-binding domain"/>
    <property type="match status" value="1"/>
</dbReference>
<dbReference type="RefSeq" id="WP_246923732.1">
    <property type="nucleotide sequence ID" value="NZ_CP140151.1"/>
</dbReference>
<evidence type="ECO:0000259" key="10">
    <source>
        <dbReference type="Pfam" id="PF07976"/>
    </source>
</evidence>
<dbReference type="InterPro" id="IPR038220">
    <property type="entry name" value="PHOX_C_sf"/>
</dbReference>
<dbReference type="GO" id="GO:0004497">
    <property type="term" value="F:monooxygenase activity"/>
    <property type="evidence" value="ECO:0007669"/>
    <property type="project" value="UniProtKB-KW"/>
</dbReference>
<feature type="region of interest" description="Disordered" evidence="8">
    <location>
        <begin position="1"/>
        <end position="24"/>
    </location>
</feature>
<evidence type="ECO:0000259" key="9">
    <source>
        <dbReference type="Pfam" id="PF01494"/>
    </source>
</evidence>
<sequence length="651" mass="72604">MQFHRDGFHTGDPARHAPIGTPANTNALPEEVDVLIVGCGPAGLTLAAQLSAFPDINTRIIEQKDGPLELGQADGIACRTMEMFNAFGFAEKVLKEACWINETVFWKPGETNRQQIVRHGRVQDTEDDLSEFPHTVLNQARVHDFYLEVMRNSSSRLEPNYARRLLDVEIDPAKADETTLEADDHSVTVTLERTDKAHAGEVETVRARYVVGCDGARSVVRKSLGRSLEGDSANQAWGVMDVLAVTDFPDIRMKTAIHSANEGNILVIPREGGYLVRLYIELDKLTEDERIASRQITAEQLVAGARRILHPYTLDVKEIAWWSVYEIGQRLCDKFDDVPTSEMESRFPHVFIAGDACHTHSPKAGQGMNVSMRDTFNLGWKLASVLRGQATPALLHTYTSERQTVAKELIDFDRKFAKMFSAPPKGSSEDQGDGVDPKEFQQYFIQQGRFTAGTAIQYYPSLICAEPTHQALAKGFEIGTRFHSAPVVRLADAKPMHLGHVIEADGRWRLLAFAGAETPTAHDSSLSQLCEFLAKSPGSPIRRYTPTGADIDTVFDLRAVCQQGFRDLSLDNFPSFLWPRKGRYGLRDYEKVFCADLKGGQDIFDIRGIDREQGCLVVVRPDQHVAQVLPLEAHDELAAFFANFMLDQSTR</sequence>
<comment type="cofactor">
    <cofactor evidence="1">
        <name>FAD</name>
        <dbReference type="ChEBI" id="CHEBI:57692"/>
    </cofactor>
</comment>
<feature type="compositionally biased region" description="Basic and acidic residues" evidence="8">
    <location>
        <begin position="1"/>
        <end position="15"/>
    </location>
</feature>
<name>A0ABZ0YFJ7_9GAMM</name>
<dbReference type="SUPFAM" id="SSF54373">
    <property type="entry name" value="FAD-linked reductases, C-terminal domain"/>
    <property type="match status" value="1"/>
</dbReference>
<protein>
    <recommendedName>
        <fullName evidence="3">Alkyl hydroperoxide reductase subunit F</fullName>
    </recommendedName>
</protein>
<accession>A0ABZ0YFJ7</accession>
<dbReference type="CDD" id="cd02979">
    <property type="entry name" value="PHOX_C"/>
    <property type="match status" value="1"/>
</dbReference>
<evidence type="ECO:0000256" key="3">
    <source>
        <dbReference type="ARBA" id="ARBA00020059"/>
    </source>
</evidence>
<evidence type="ECO:0000256" key="1">
    <source>
        <dbReference type="ARBA" id="ARBA00001974"/>
    </source>
</evidence>
<comment type="function">
    <text evidence="7">Serves to protect the cell against DNA damage by alkyl hydroperoxides. It can use either NADH or NADPH as electron donor for direct reduction of redox dyes or of alkyl hydroperoxides when combined with the AhpC protein.</text>
</comment>
<dbReference type="PRINTS" id="PR00420">
    <property type="entry name" value="RNGMNOXGNASE"/>
</dbReference>
<dbReference type="InterPro" id="IPR036188">
    <property type="entry name" value="FAD/NAD-bd_sf"/>
</dbReference>
<gene>
    <name evidence="11" type="ORF">SR908_06545</name>
</gene>
<dbReference type="Proteomes" id="UP001321908">
    <property type="component" value="Chromosome"/>
</dbReference>
<evidence type="ECO:0000313" key="12">
    <source>
        <dbReference type="Proteomes" id="UP001321908"/>
    </source>
</evidence>
<evidence type="ECO:0000256" key="5">
    <source>
        <dbReference type="ARBA" id="ARBA00022827"/>
    </source>
</evidence>
<comment type="similarity">
    <text evidence="2">Belongs to the PheA/TfdB FAD monooxygenase family.</text>
</comment>
<evidence type="ECO:0000256" key="4">
    <source>
        <dbReference type="ARBA" id="ARBA00022630"/>
    </source>
</evidence>
<keyword evidence="4" id="KW-0285">Flavoprotein</keyword>
<dbReference type="NCBIfam" id="NF006144">
    <property type="entry name" value="PRK08294.1"/>
    <property type="match status" value="1"/>
</dbReference>
<keyword evidence="11" id="KW-0503">Monooxygenase</keyword>
<evidence type="ECO:0000256" key="6">
    <source>
        <dbReference type="ARBA" id="ARBA00023002"/>
    </source>
</evidence>
<dbReference type="Gene3D" id="3.40.30.20">
    <property type="match status" value="1"/>
</dbReference>
<dbReference type="InterPro" id="IPR036249">
    <property type="entry name" value="Thioredoxin-like_sf"/>
</dbReference>
<dbReference type="PANTHER" id="PTHR43004">
    <property type="entry name" value="TRK SYSTEM POTASSIUM UPTAKE PROTEIN"/>
    <property type="match status" value="1"/>
</dbReference>